<proteinExistence type="inferred from homology"/>
<evidence type="ECO:0000313" key="14">
    <source>
        <dbReference type="Proteomes" id="UP000269226"/>
    </source>
</evidence>
<dbReference type="GO" id="GO:0005737">
    <property type="term" value="C:cytoplasm"/>
    <property type="evidence" value="ECO:0007669"/>
    <property type="project" value="UniProtKB-SubCell"/>
</dbReference>
<dbReference type="InterPro" id="IPR002043">
    <property type="entry name" value="UDG_fam1"/>
</dbReference>
<evidence type="ECO:0000256" key="8">
    <source>
        <dbReference type="ARBA" id="ARBA00023204"/>
    </source>
</evidence>
<organism evidence="13 14">
    <name type="scientific">Melissococcus plutonius</name>
    <dbReference type="NCBI Taxonomy" id="33970"/>
    <lineage>
        <taxon>Bacteria</taxon>
        <taxon>Bacillati</taxon>
        <taxon>Bacillota</taxon>
        <taxon>Bacilli</taxon>
        <taxon>Lactobacillales</taxon>
        <taxon>Enterococcaceae</taxon>
        <taxon>Melissococcus</taxon>
    </lineage>
</organism>
<dbReference type="FunFam" id="3.40.470.10:FF:000001">
    <property type="entry name" value="Uracil-DNA glycosylase"/>
    <property type="match status" value="1"/>
</dbReference>
<dbReference type="NCBIfam" id="NF003588">
    <property type="entry name" value="PRK05254.1-1"/>
    <property type="match status" value="1"/>
</dbReference>
<keyword evidence="6 9" id="KW-0227">DNA damage</keyword>
<dbReference type="Pfam" id="PF03167">
    <property type="entry name" value="UDG"/>
    <property type="match status" value="1"/>
</dbReference>
<dbReference type="PROSITE" id="PS00130">
    <property type="entry name" value="U_DNA_GLYCOSYLASE"/>
    <property type="match status" value="1"/>
</dbReference>
<evidence type="ECO:0000256" key="7">
    <source>
        <dbReference type="ARBA" id="ARBA00022801"/>
    </source>
</evidence>
<dbReference type="EC" id="3.2.2.27" evidence="4 9"/>
<evidence type="ECO:0000256" key="5">
    <source>
        <dbReference type="ARBA" id="ARBA00018429"/>
    </source>
</evidence>
<evidence type="ECO:0000256" key="11">
    <source>
        <dbReference type="RuleBase" id="RU003780"/>
    </source>
</evidence>
<comment type="catalytic activity">
    <reaction evidence="1 9 11">
        <text>Hydrolyzes single-stranded DNA or mismatched double-stranded DNA and polynucleotides, releasing free uracil.</text>
        <dbReference type="EC" id="3.2.2.27"/>
    </reaction>
</comment>
<evidence type="ECO:0000256" key="9">
    <source>
        <dbReference type="HAMAP-Rule" id="MF_00148"/>
    </source>
</evidence>
<dbReference type="SUPFAM" id="SSF52141">
    <property type="entry name" value="Uracil-DNA glycosylase-like"/>
    <property type="match status" value="1"/>
</dbReference>
<comment type="similarity">
    <text evidence="3 9 11">Belongs to the uracil-DNA glycosylase (UDG) superfamily. UNG family.</text>
</comment>
<name>A0A2Z5Y3K0_9ENTE</name>
<dbReference type="SMART" id="SM00986">
    <property type="entry name" value="UDG"/>
    <property type="match status" value="1"/>
</dbReference>
<dbReference type="EMBL" id="AP018492">
    <property type="protein sequence ID" value="BBC61303.1"/>
    <property type="molecule type" value="Genomic_DNA"/>
</dbReference>
<dbReference type="GO" id="GO:0004844">
    <property type="term" value="F:uracil DNA N-glycosylase activity"/>
    <property type="evidence" value="ECO:0007669"/>
    <property type="project" value="UniProtKB-UniRule"/>
</dbReference>
<dbReference type="GO" id="GO:0097510">
    <property type="term" value="P:base-excision repair, AP site formation via deaminated base removal"/>
    <property type="evidence" value="ECO:0007669"/>
    <property type="project" value="TreeGrafter"/>
</dbReference>
<dbReference type="NCBIfam" id="NF003591">
    <property type="entry name" value="PRK05254.1-4"/>
    <property type="match status" value="1"/>
</dbReference>
<dbReference type="InterPro" id="IPR005122">
    <property type="entry name" value="Uracil-DNA_glycosylase-like"/>
</dbReference>
<dbReference type="Gene3D" id="3.40.470.10">
    <property type="entry name" value="Uracil-DNA glycosylase-like domain"/>
    <property type="match status" value="1"/>
</dbReference>
<dbReference type="PANTHER" id="PTHR11264:SF0">
    <property type="entry name" value="URACIL-DNA GLYCOSYLASE"/>
    <property type="match status" value="1"/>
</dbReference>
<evidence type="ECO:0000256" key="2">
    <source>
        <dbReference type="ARBA" id="ARBA00002631"/>
    </source>
</evidence>
<comment type="function">
    <text evidence="2 9 11">Excises uracil residues from the DNA which can arise as a result of misincorporation of dUMP residues by DNA polymerase or due to deamination of cytosine.</text>
</comment>
<dbReference type="InterPro" id="IPR018085">
    <property type="entry name" value="Ura-DNA_Glyclase_AS"/>
</dbReference>
<accession>A0A2Z5Y3K0</accession>
<keyword evidence="13" id="KW-0326">Glycosidase</keyword>
<dbReference type="NCBIfam" id="TIGR00628">
    <property type="entry name" value="ung"/>
    <property type="match status" value="1"/>
</dbReference>
<keyword evidence="9" id="KW-0963">Cytoplasm</keyword>
<evidence type="ECO:0000256" key="6">
    <source>
        <dbReference type="ARBA" id="ARBA00022763"/>
    </source>
</evidence>
<sequence>MKTIIHNSWQSVLEDEFSKEYYIALRQFLKEEYTHKKVYPDMYHIFSALELTPFEKVKVVILGQDPYHGPNQAHGLSFSVQPGVKIPPSLMNIYKELEADLGYAPVSHGFLESWAKQGVLLLNTVLTVQAGQAYSHQGKGWENLTDAIIKKLNEREKPVVFILWGRPAQEKIKMINTQKHIIIKSSHPSPLSSHRGFFGSKPFSKANQALEKLGETPINWQLPETVQQNRP</sequence>
<evidence type="ECO:0000256" key="3">
    <source>
        <dbReference type="ARBA" id="ARBA00008184"/>
    </source>
</evidence>
<comment type="subcellular location">
    <subcellularLocation>
        <location evidence="9">Cytoplasm</location>
    </subcellularLocation>
</comment>
<evidence type="ECO:0000256" key="4">
    <source>
        <dbReference type="ARBA" id="ARBA00012030"/>
    </source>
</evidence>
<dbReference type="NCBIfam" id="NF003589">
    <property type="entry name" value="PRK05254.1-2"/>
    <property type="match status" value="1"/>
</dbReference>
<dbReference type="AlphaFoldDB" id="A0A2Z5Y3K0"/>
<dbReference type="RefSeq" id="WP_015695168.1">
    <property type="nucleotide sequence ID" value="NZ_AP018492.1"/>
</dbReference>
<gene>
    <name evidence="9" type="primary">ung</name>
    <name evidence="13" type="ORF">DAT561_1197</name>
</gene>
<reference evidence="13 14" key="1">
    <citation type="submission" date="2018-01" db="EMBL/GenBank/DDBJ databases">
        <title>Whole genome sequence of Melissococcus plutonius DAT561.</title>
        <authorList>
            <person name="Okumura K."/>
            <person name="Takamatsu D."/>
            <person name="Okura M."/>
        </authorList>
    </citation>
    <scope>NUCLEOTIDE SEQUENCE [LARGE SCALE GENOMIC DNA]</scope>
    <source>
        <strain evidence="13 14">DAT561</strain>
    </source>
</reference>
<feature type="active site" description="Proton acceptor" evidence="9 10">
    <location>
        <position position="65"/>
    </location>
</feature>
<dbReference type="SMART" id="SM00987">
    <property type="entry name" value="UreE_C"/>
    <property type="match status" value="1"/>
</dbReference>
<dbReference type="NCBIfam" id="NF003592">
    <property type="entry name" value="PRK05254.1-5"/>
    <property type="match status" value="1"/>
</dbReference>
<keyword evidence="8 9" id="KW-0234">DNA repair</keyword>
<dbReference type="GeneID" id="57043742"/>
<feature type="domain" description="Uracil-DNA glycosylase-like" evidence="12">
    <location>
        <begin position="50"/>
        <end position="210"/>
    </location>
</feature>
<dbReference type="CDD" id="cd10027">
    <property type="entry name" value="UDG-F1-like"/>
    <property type="match status" value="1"/>
</dbReference>
<dbReference type="PANTHER" id="PTHR11264">
    <property type="entry name" value="URACIL-DNA GLYCOSYLASE"/>
    <property type="match status" value="1"/>
</dbReference>
<keyword evidence="7 9" id="KW-0378">Hydrolase</keyword>
<dbReference type="InterPro" id="IPR036895">
    <property type="entry name" value="Uracil-DNA_glycosylase-like_sf"/>
</dbReference>
<evidence type="ECO:0000259" key="12">
    <source>
        <dbReference type="SMART" id="SM00986"/>
    </source>
</evidence>
<evidence type="ECO:0000313" key="13">
    <source>
        <dbReference type="EMBL" id="BBC61303.1"/>
    </source>
</evidence>
<dbReference type="Proteomes" id="UP000269226">
    <property type="component" value="Chromosome"/>
</dbReference>
<dbReference type="HAMAP" id="MF_00148">
    <property type="entry name" value="UDG"/>
    <property type="match status" value="1"/>
</dbReference>
<evidence type="ECO:0000256" key="10">
    <source>
        <dbReference type="PROSITE-ProRule" id="PRU10072"/>
    </source>
</evidence>
<evidence type="ECO:0000256" key="1">
    <source>
        <dbReference type="ARBA" id="ARBA00001400"/>
    </source>
</evidence>
<protein>
    <recommendedName>
        <fullName evidence="5 9">Uracil-DNA glycosylase</fullName>
        <shortName evidence="9">UDG</shortName>
        <ecNumber evidence="4 9">3.2.2.27</ecNumber>
    </recommendedName>
</protein>